<dbReference type="InterPro" id="IPR028325">
    <property type="entry name" value="VG_K_chnl"/>
</dbReference>
<keyword evidence="7" id="KW-0630">Potassium</keyword>
<dbReference type="EMBL" id="JAWSTH010000041">
    <property type="protein sequence ID" value="MDW5595815.1"/>
    <property type="molecule type" value="Genomic_DNA"/>
</dbReference>
<keyword evidence="6" id="KW-0851">Voltage-gated channel</keyword>
<dbReference type="Pfam" id="PF00520">
    <property type="entry name" value="Ion_trans"/>
    <property type="match status" value="1"/>
</dbReference>
<evidence type="ECO:0000256" key="12">
    <source>
        <dbReference type="SAM" id="Phobius"/>
    </source>
</evidence>
<keyword evidence="3" id="KW-0633">Potassium transport</keyword>
<feature type="transmembrane region" description="Helical" evidence="12">
    <location>
        <begin position="44"/>
        <end position="64"/>
    </location>
</feature>
<evidence type="ECO:0000256" key="10">
    <source>
        <dbReference type="ARBA" id="ARBA00023136"/>
    </source>
</evidence>
<dbReference type="InterPro" id="IPR005821">
    <property type="entry name" value="Ion_trans_dom"/>
</dbReference>
<dbReference type="SUPFAM" id="SSF81324">
    <property type="entry name" value="Voltage-gated potassium channels"/>
    <property type="match status" value="1"/>
</dbReference>
<comment type="subcellular location">
    <subcellularLocation>
        <location evidence="1">Membrane</location>
        <topology evidence="1">Multi-pass membrane protein</topology>
    </subcellularLocation>
</comment>
<dbReference type="Gene3D" id="1.20.120.350">
    <property type="entry name" value="Voltage-gated potassium channels. Chain C"/>
    <property type="match status" value="1"/>
</dbReference>
<sequence length="243" mass="27109">MDERSERWAKRFEIPLLIAAVLVIPMLVLDQADLGAPWDTVEAVLDWGTWLVFLLELVVMLSIVPDKKRWLRDHPIDVAATLLSPPMLPSSLAAARLLRLLRVLRLLRLAPLARRVFSLDGVRYGGLLAFLTLIGGGTAFAAAEHRASEWEGIWWAVETMTTVGYGDVYPTTVAGRAIGIFVMVVGVGFGTLLVGAIAERFIAHEVDQDIQEIDAGEDELRHELREVAARLERIELALRTRRR</sequence>
<evidence type="ECO:0000259" key="14">
    <source>
        <dbReference type="Pfam" id="PF07885"/>
    </source>
</evidence>
<name>A0ABU4HRF0_9ACTN</name>
<feature type="domain" description="Potassium channel" evidence="14">
    <location>
        <begin position="130"/>
        <end position="201"/>
    </location>
</feature>
<proteinExistence type="predicted"/>
<reference evidence="15 16" key="2">
    <citation type="submission" date="2023-10" db="EMBL/GenBank/DDBJ databases">
        <authorList>
            <person name="Han X.F."/>
        </authorList>
    </citation>
    <scope>NUCLEOTIDE SEQUENCE [LARGE SCALE GENOMIC DNA]</scope>
    <source>
        <strain evidence="15 16">KCTC 39840</strain>
    </source>
</reference>
<feature type="transmembrane region" description="Helical" evidence="12">
    <location>
        <begin position="124"/>
        <end position="143"/>
    </location>
</feature>
<evidence type="ECO:0000256" key="11">
    <source>
        <dbReference type="ARBA" id="ARBA00023303"/>
    </source>
</evidence>
<evidence type="ECO:0000256" key="5">
    <source>
        <dbReference type="ARBA" id="ARBA00022826"/>
    </source>
</evidence>
<evidence type="ECO:0000256" key="4">
    <source>
        <dbReference type="ARBA" id="ARBA00022692"/>
    </source>
</evidence>
<dbReference type="GO" id="GO:0016874">
    <property type="term" value="F:ligase activity"/>
    <property type="evidence" value="ECO:0007669"/>
    <property type="project" value="UniProtKB-KW"/>
</dbReference>
<dbReference type="GO" id="GO:0034220">
    <property type="term" value="P:monoatomic ion transmembrane transport"/>
    <property type="evidence" value="ECO:0007669"/>
    <property type="project" value="UniProtKB-KW"/>
</dbReference>
<keyword evidence="4 12" id="KW-0812">Transmembrane</keyword>
<evidence type="ECO:0000313" key="16">
    <source>
        <dbReference type="Proteomes" id="UP001284601"/>
    </source>
</evidence>
<dbReference type="Proteomes" id="UP001284601">
    <property type="component" value="Unassembled WGS sequence"/>
</dbReference>
<dbReference type="InterPro" id="IPR027359">
    <property type="entry name" value="Volt_channel_dom_sf"/>
</dbReference>
<dbReference type="Pfam" id="PF07885">
    <property type="entry name" value="Ion_trans_2"/>
    <property type="match status" value="1"/>
</dbReference>
<keyword evidence="16" id="KW-1185">Reference proteome</keyword>
<dbReference type="InterPro" id="IPR013099">
    <property type="entry name" value="K_chnl_dom"/>
</dbReference>
<feature type="transmembrane region" description="Helical" evidence="12">
    <location>
        <begin position="12"/>
        <end position="32"/>
    </location>
</feature>
<dbReference type="RefSeq" id="WP_318598156.1">
    <property type="nucleotide sequence ID" value="NZ_JAWSTH010000041.1"/>
</dbReference>
<keyword evidence="11 15" id="KW-0407">Ion channel</keyword>
<comment type="caution">
    <text evidence="15">The sequence shown here is derived from an EMBL/GenBank/DDBJ whole genome shotgun (WGS) entry which is preliminary data.</text>
</comment>
<evidence type="ECO:0000256" key="2">
    <source>
        <dbReference type="ARBA" id="ARBA00022448"/>
    </source>
</evidence>
<evidence type="ECO:0000256" key="8">
    <source>
        <dbReference type="ARBA" id="ARBA00022989"/>
    </source>
</evidence>
<dbReference type="PANTHER" id="PTHR11537">
    <property type="entry name" value="VOLTAGE-GATED POTASSIUM CHANNEL"/>
    <property type="match status" value="1"/>
</dbReference>
<keyword evidence="10 12" id="KW-0472">Membrane</keyword>
<dbReference type="Gene3D" id="1.10.287.70">
    <property type="match status" value="1"/>
</dbReference>
<evidence type="ECO:0000256" key="9">
    <source>
        <dbReference type="ARBA" id="ARBA00023065"/>
    </source>
</evidence>
<feature type="domain" description="Ion transport" evidence="13">
    <location>
        <begin position="16"/>
        <end position="111"/>
    </location>
</feature>
<evidence type="ECO:0000256" key="6">
    <source>
        <dbReference type="ARBA" id="ARBA00022882"/>
    </source>
</evidence>
<feature type="transmembrane region" description="Helical" evidence="12">
    <location>
        <begin position="177"/>
        <end position="198"/>
    </location>
</feature>
<reference evidence="16" key="1">
    <citation type="submission" date="2023-07" db="EMBL/GenBank/DDBJ databases">
        <title>Conexibacter stalactiti sp. nov., isolated from stalactites in a lava cave and emended description of the genus Conexibacter.</title>
        <authorList>
            <person name="Lee S.D."/>
        </authorList>
    </citation>
    <scope>NUCLEOTIDE SEQUENCE [LARGE SCALE GENOMIC DNA]</scope>
    <source>
        <strain evidence="16">KCTC 39840</strain>
    </source>
</reference>
<protein>
    <submittedName>
        <fullName evidence="15">Potassium channel family protein</fullName>
    </submittedName>
</protein>
<keyword evidence="5" id="KW-0631">Potassium channel</keyword>
<evidence type="ECO:0000256" key="3">
    <source>
        <dbReference type="ARBA" id="ARBA00022538"/>
    </source>
</evidence>
<evidence type="ECO:0000313" key="15">
    <source>
        <dbReference type="EMBL" id="MDW5595815.1"/>
    </source>
</evidence>
<keyword evidence="9" id="KW-0406">Ion transport</keyword>
<organism evidence="15 16">
    <name type="scientific">Conexibacter stalactiti</name>
    <dbReference type="NCBI Taxonomy" id="1940611"/>
    <lineage>
        <taxon>Bacteria</taxon>
        <taxon>Bacillati</taxon>
        <taxon>Actinomycetota</taxon>
        <taxon>Thermoleophilia</taxon>
        <taxon>Solirubrobacterales</taxon>
        <taxon>Conexibacteraceae</taxon>
        <taxon>Conexibacter</taxon>
    </lineage>
</organism>
<dbReference type="PANTHER" id="PTHR11537:SF254">
    <property type="entry name" value="POTASSIUM VOLTAGE-GATED CHANNEL PROTEIN SHAB"/>
    <property type="match status" value="1"/>
</dbReference>
<accession>A0ABU4HRF0</accession>
<keyword evidence="8 12" id="KW-1133">Transmembrane helix</keyword>
<keyword evidence="15" id="KW-0436">Ligase</keyword>
<evidence type="ECO:0000256" key="1">
    <source>
        <dbReference type="ARBA" id="ARBA00004141"/>
    </source>
</evidence>
<gene>
    <name evidence="15" type="ORF">R7226_15815</name>
</gene>
<evidence type="ECO:0000259" key="13">
    <source>
        <dbReference type="Pfam" id="PF00520"/>
    </source>
</evidence>
<evidence type="ECO:0000256" key="7">
    <source>
        <dbReference type="ARBA" id="ARBA00022958"/>
    </source>
</evidence>
<keyword evidence="2" id="KW-0813">Transport</keyword>